<protein>
    <submittedName>
        <fullName evidence="2">Nuclear transport factor 2 family protein</fullName>
    </submittedName>
</protein>
<evidence type="ECO:0000313" key="3">
    <source>
        <dbReference type="Proteomes" id="UP001479933"/>
    </source>
</evidence>
<reference evidence="2 3" key="1">
    <citation type="journal article" date="2023" name="Virus Evol.">
        <title>Computational host range prediction-The good, the bad, and the ugly.</title>
        <authorList>
            <person name="Howell A.A."/>
            <person name="Versoza C.J."/>
            <person name="Pfeifer S.P."/>
        </authorList>
    </citation>
    <scope>NUCLEOTIDE SEQUENCE [LARGE SCALE GENOMIC DNA]</scope>
    <source>
        <strain evidence="2 3">1610/1b</strain>
    </source>
</reference>
<dbReference type="SUPFAM" id="SSF54427">
    <property type="entry name" value="NTF2-like"/>
    <property type="match status" value="1"/>
</dbReference>
<evidence type="ECO:0000259" key="1">
    <source>
        <dbReference type="Pfam" id="PF12680"/>
    </source>
</evidence>
<dbReference type="InterPro" id="IPR037401">
    <property type="entry name" value="SnoaL-like"/>
</dbReference>
<dbReference type="Pfam" id="PF12680">
    <property type="entry name" value="SnoaL_2"/>
    <property type="match status" value="1"/>
</dbReference>
<dbReference type="EMBL" id="CP136137">
    <property type="protein sequence ID" value="WYY08484.1"/>
    <property type="molecule type" value="Genomic_DNA"/>
</dbReference>
<name>A0ABZ2U6G3_9ACTN</name>
<dbReference type="Gene3D" id="3.10.450.50">
    <property type="match status" value="1"/>
</dbReference>
<evidence type="ECO:0000313" key="2">
    <source>
        <dbReference type="EMBL" id="WYY08484.1"/>
    </source>
</evidence>
<proteinExistence type="predicted"/>
<dbReference type="InterPro" id="IPR032710">
    <property type="entry name" value="NTF2-like_dom_sf"/>
</dbReference>
<feature type="domain" description="SnoaL-like" evidence="1">
    <location>
        <begin position="10"/>
        <end position="119"/>
    </location>
</feature>
<sequence>MTQTTPRQTVEAFITGFRHRDVAAAVSTVASDVNVTVYPLQLAGRGAEVISTVLDEIVTAFPDLRLTVRSVIDLGQVLVSEIKIEGTQSADYRGVVNQEKHLDVDSAWRFTVTGDEITAIDAYWCQNQLLRRLAVKRTDQTTII</sequence>
<dbReference type="Proteomes" id="UP001479933">
    <property type="component" value="Chromosome"/>
</dbReference>
<organism evidence="2 3">
    <name type="scientific">Gordonia hydrophobica</name>
    <dbReference type="NCBI Taxonomy" id="40516"/>
    <lineage>
        <taxon>Bacteria</taxon>
        <taxon>Bacillati</taxon>
        <taxon>Actinomycetota</taxon>
        <taxon>Actinomycetes</taxon>
        <taxon>Mycobacteriales</taxon>
        <taxon>Gordoniaceae</taxon>
        <taxon>Gordonia</taxon>
    </lineage>
</organism>
<gene>
    <name evidence="2" type="ORF">RVF87_05255</name>
</gene>
<accession>A0ABZ2U6G3</accession>
<keyword evidence="3" id="KW-1185">Reference proteome</keyword>
<dbReference type="RefSeq" id="WP_066169224.1">
    <property type="nucleotide sequence ID" value="NZ_CP136137.1"/>
</dbReference>